<evidence type="ECO:0000313" key="3">
    <source>
        <dbReference type="Proteomes" id="UP000786811"/>
    </source>
</evidence>
<feature type="signal peptide" evidence="1">
    <location>
        <begin position="1"/>
        <end position="22"/>
    </location>
</feature>
<comment type="caution">
    <text evidence="2">The sequence shown here is derived from an EMBL/GenBank/DDBJ whole genome shotgun (WGS) entry which is preliminary data.</text>
</comment>
<feature type="chain" id="PRO_5035151906" evidence="1">
    <location>
        <begin position="23"/>
        <end position="160"/>
    </location>
</feature>
<evidence type="ECO:0000256" key="1">
    <source>
        <dbReference type="SAM" id="SignalP"/>
    </source>
</evidence>
<reference evidence="2" key="1">
    <citation type="submission" date="2021-04" db="EMBL/GenBank/DDBJ databases">
        <authorList>
            <person name="Chebbi M.A.C M."/>
        </authorList>
    </citation>
    <scope>NUCLEOTIDE SEQUENCE</scope>
</reference>
<proteinExistence type="predicted"/>
<name>A0A8J2H778_COTCN</name>
<organism evidence="2 3">
    <name type="scientific">Cotesia congregata</name>
    <name type="common">Parasitoid wasp</name>
    <name type="synonym">Apanteles congregatus</name>
    <dbReference type="NCBI Taxonomy" id="51543"/>
    <lineage>
        <taxon>Eukaryota</taxon>
        <taxon>Metazoa</taxon>
        <taxon>Ecdysozoa</taxon>
        <taxon>Arthropoda</taxon>
        <taxon>Hexapoda</taxon>
        <taxon>Insecta</taxon>
        <taxon>Pterygota</taxon>
        <taxon>Neoptera</taxon>
        <taxon>Endopterygota</taxon>
        <taxon>Hymenoptera</taxon>
        <taxon>Apocrita</taxon>
        <taxon>Ichneumonoidea</taxon>
        <taxon>Braconidae</taxon>
        <taxon>Microgastrinae</taxon>
        <taxon>Cotesia</taxon>
    </lineage>
</organism>
<keyword evidence="1" id="KW-0732">Signal</keyword>
<dbReference type="AlphaFoldDB" id="A0A8J2H778"/>
<keyword evidence="3" id="KW-1185">Reference proteome</keyword>
<evidence type="ECO:0000313" key="2">
    <source>
        <dbReference type="EMBL" id="CAG5081314.1"/>
    </source>
</evidence>
<protein>
    <submittedName>
        <fullName evidence="2">Uncharacterized protein</fullName>
    </submittedName>
</protein>
<sequence length="160" mass="18139">MTGTTLFMITLIFFAIIISTNGETYKWKDYDVTSETLSKNGVKNFTKTLSRTVKGITTVDQIAKLTNETTKKIIFTDRLITTTNNGVVTLDRTLEKFNPLSNEFINDRFFNSSKNGTEGHRTIDYSANSRDPNSDKIVKTIFTKYHKAERTVLKFSLDGA</sequence>
<dbReference type="Proteomes" id="UP000786811">
    <property type="component" value="Unassembled WGS sequence"/>
</dbReference>
<gene>
    <name evidence="2" type="ORF">HICCMSTLAB_LOCUS3247</name>
</gene>
<accession>A0A8J2H778</accession>
<dbReference type="EMBL" id="CAJNRD030001118">
    <property type="protein sequence ID" value="CAG5081314.1"/>
    <property type="molecule type" value="Genomic_DNA"/>
</dbReference>